<dbReference type="PATRIC" id="fig|765912.4.peg.173"/>
<feature type="transmembrane region" description="Helical" evidence="1">
    <location>
        <begin position="99"/>
        <end position="117"/>
    </location>
</feature>
<dbReference type="EMBL" id="CP003051">
    <property type="protein sequence ID" value="AGA89045.1"/>
    <property type="molecule type" value="Genomic_DNA"/>
</dbReference>
<protein>
    <recommendedName>
        <fullName evidence="2">Flavinylation-associated cytochrome domain-containing protein</fullName>
    </recommendedName>
</protein>
<evidence type="ECO:0000313" key="4">
    <source>
        <dbReference type="Proteomes" id="UP000010816"/>
    </source>
</evidence>
<name>L0GUL1_9GAMM</name>
<feature type="transmembrane region" description="Helical" evidence="1">
    <location>
        <begin position="12"/>
        <end position="34"/>
    </location>
</feature>
<gene>
    <name evidence="3" type="ORF">Thimo_0170</name>
</gene>
<proteinExistence type="predicted"/>
<evidence type="ECO:0000313" key="3">
    <source>
        <dbReference type="EMBL" id="AGA89045.1"/>
    </source>
</evidence>
<keyword evidence="1" id="KW-0812">Transmembrane</keyword>
<accession>L0GUL1</accession>
<dbReference type="InterPro" id="IPR025517">
    <property type="entry name" value="DUF4405"/>
</dbReference>
<dbReference type="KEGG" id="tmb:Thimo_0170"/>
<evidence type="ECO:0000259" key="2">
    <source>
        <dbReference type="Pfam" id="PF14358"/>
    </source>
</evidence>
<dbReference type="eggNOG" id="ENOG502Z9T8">
    <property type="taxonomic scope" value="Bacteria"/>
</dbReference>
<dbReference type="AlphaFoldDB" id="L0GUL1"/>
<dbReference type="STRING" id="765912.Thimo_0170"/>
<feature type="domain" description="Flavinylation-associated cytochrome" evidence="2">
    <location>
        <begin position="13"/>
        <end position="78"/>
    </location>
</feature>
<dbReference type="HOGENOM" id="CLU_089995_0_0_6"/>
<sequence length="297" mass="32432">MNSRHRFSLRSAIAFLVTWSFAVLTVTGLVLYVLPHGRVAYWTHWSLLGLDKDQWAGVHMMFGGLFIVSGALHLYFNWKPFTRYLAERVGAHVRPSRELFASLGLALAILALAILDLPPVSWVFDLNATLKAAWVTDPDLEPPYGHAEESTLAGLARRLRLDLPKAEAALREAGLAVRGPQDTLEQIARRNATTPLAVYALIRDLEIPEPPRTTPPTPEEVEARWAGTGLGRLTLAEVAGRVDLGTDEALARLTAAGITASPDERLRPLADRAGVTPIDLLKVMLVPGFEPPHPGGN</sequence>
<dbReference type="Pfam" id="PF14358">
    <property type="entry name" value="DUF4405"/>
    <property type="match status" value="1"/>
</dbReference>
<organism evidence="3 4">
    <name type="scientific">Thioflavicoccus mobilis 8321</name>
    <dbReference type="NCBI Taxonomy" id="765912"/>
    <lineage>
        <taxon>Bacteria</taxon>
        <taxon>Pseudomonadati</taxon>
        <taxon>Pseudomonadota</taxon>
        <taxon>Gammaproteobacteria</taxon>
        <taxon>Chromatiales</taxon>
        <taxon>Chromatiaceae</taxon>
        <taxon>Thioflavicoccus</taxon>
    </lineage>
</organism>
<dbReference type="OrthoDB" id="9793491at2"/>
<keyword evidence="4" id="KW-1185">Reference proteome</keyword>
<evidence type="ECO:0000256" key="1">
    <source>
        <dbReference type="SAM" id="Phobius"/>
    </source>
</evidence>
<keyword evidence="1" id="KW-1133">Transmembrane helix</keyword>
<dbReference type="Proteomes" id="UP000010816">
    <property type="component" value="Chromosome"/>
</dbReference>
<feature type="transmembrane region" description="Helical" evidence="1">
    <location>
        <begin position="54"/>
        <end position="78"/>
    </location>
</feature>
<dbReference type="RefSeq" id="WP_015279195.1">
    <property type="nucleotide sequence ID" value="NC_019940.1"/>
</dbReference>
<keyword evidence="1" id="KW-0472">Membrane</keyword>
<reference evidence="3 4" key="1">
    <citation type="submission" date="2011-09" db="EMBL/GenBank/DDBJ databases">
        <title>Complete sequence of chromosome of Thioflavicoccus mobilis 8321.</title>
        <authorList>
            <consortium name="US DOE Joint Genome Institute"/>
            <person name="Lucas S."/>
            <person name="Han J."/>
            <person name="Lapidus A."/>
            <person name="Cheng J.-F."/>
            <person name="Goodwin L."/>
            <person name="Pitluck S."/>
            <person name="Peters L."/>
            <person name="Ovchinnikova G."/>
            <person name="Lu M."/>
            <person name="Detter J.C."/>
            <person name="Han C."/>
            <person name="Tapia R."/>
            <person name="Land M."/>
            <person name="Hauser L."/>
            <person name="Kyrpides N."/>
            <person name="Ivanova N."/>
            <person name="Pagani I."/>
            <person name="Vogl K."/>
            <person name="Liu Z."/>
            <person name="Imhoff J."/>
            <person name="Thiel V."/>
            <person name="Frigaard N.-U."/>
            <person name="Bryant D."/>
            <person name="Woyke T."/>
        </authorList>
    </citation>
    <scope>NUCLEOTIDE SEQUENCE [LARGE SCALE GENOMIC DNA]</scope>
    <source>
        <strain evidence="3 4">8321</strain>
    </source>
</reference>